<evidence type="ECO:0000313" key="3">
    <source>
        <dbReference type="Proteomes" id="UP000271889"/>
    </source>
</evidence>
<reference evidence="2 3" key="1">
    <citation type="submission" date="2018-11" db="EMBL/GenBank/DDBJ databases">
        <authorList>
            <consortium name="Pathogen Informatics"/>
        </authorList>
    </citation>
    <scope>NUCLEOTIDE SEQUENCE [LARGE SCALE GENOMIC DNA]</scope>
</reference>
<evidence type="ECO:0000313" key="2">
    <source>
        <dbReference type="EMBL" id="VDN22834.1"/>
    </source>
</evidence>
<dbReference type="Proteomes" id="UP000271889">
    <property type="component" value="Unassembled WGS sequence"/>
</dbReference>
<feature type="region of interest" description="Disordered" evidence="1">
    <location>
        <begin position="133"/>
        <end position="158"/>
    </location>
</feature>
<dbReference type="AlphaFoldDB" id="A0A3P7M0M1"/>
<feature type="compositionally biased region" description="Polar residues" evidence="1">
    <location>
        <begin position="139"/>
        <end position="158"/>
    </location>
</feature>
<keyword evidence="3" id="KW-1185">Reference proteome</keyword>
<evidence type="ECO:0000256" key="1">
    <source>
        <dbReference type="SAM" id="MobiDB-lite"/>
    </source>
</evidence>
<accession>A0A3P7M0M1</accession>
<proteinExistence type="predicted"/>
<name>A0A3P7M0M1_CYLGO</name>
<organism evidence="2 3">
    <name type="scientific">Cylicostephanus goldi</name>
    <name type="common">Nematode worm</name>
    <dbReference type="NCBI Taxonomy" id="71465"/>
    <lineage>
        <taxon>Eukaryota</taxon>
        <taxon>Metazoa</taxon>
        <taxon>Ecdysozoa</taxon>
        <taxon>Nematoda</taxon>
        <taxon>Chromadorea</taxon>
        <taxon>Rhabditida</taxon>
        <taxon>Rhabditina</taxon>
        <taxon>Rhabditomorpha</taxon>
        <taxon>Strongyloidea</taxon>
        <taxon>Strongylidae</taxon>
        <taxon>Cylicostephanus</taxon>
    </lineage>
</organism>
<dbReference type="OrthoDB" id="5866872at2759"/>
<sequence length="158" mass="18169">MDHQLHWTFQNHVVCVLCDNEQQLSDVALLPSKKVATVILFSCLARYGVIPLDVKTRYKNLFVARKRICKEHFIQASTLPIDKKDVREFINEYMAEFRDEVAAKLNSTDTPECTLFLKHVLYRLKANANLDLKKEQEEPSTSQDSCTEQLPSTSGMFS</sequence>
<dbReference type="EMBL" id="UYRV01106865">
    <property type="protein sequence ID" value="VDN22834.1"/>
    <property type="molecule type" value="Genomic_DNA"/>
</dbReference>
<protein>
    <submittedName>
        <fullName evidence="2">Uncharacterized protein</fullName>
    </submittedName>
</protein>
<gene>
    <name evidence="2" type="ORF">CGOC_LOCUS9416</name>
</gene>